<dbReference type="AlphaFoldDB" id="A0A167JXP8"/>
<dbReference type="VEuPathDB" id="FungiDB:PHYBLDRAFT_174904"/>
<gene>
    <name evidence="1" type="ORF">PHYBLDRAFT_174904</name>
</gene>
<dbReference type="RefSeq" id="XP_018284926.1">
    <property type="nucleotide sequence ID" value="XM_018437367.1"/>
</dbReference>
<accession>A0A167JXP8</accession>
<evidence type="ECO:0000313" key="1">
    <source>
        <dbReference type="EMBL" id="OAD66886.1"/>
    </source>
</evidence>
<organism evidence="1 2">
    <name type="scientific">Phycomyces blakesleeanus (strain ATCC 8743b / DSM 1359 / FGSC 10004 / NBRC 33097 / NRRL 1555)</name>
    <dbReference type="NCBI Taxonomy" id="763407"/>
    <lineage>
        <taxon>Eukaryota</taxon>
        <taxon>Fungi</taxon>
        <taxon>Fungi incertae sedis</taxon>
        <taxon>Mucoromycota</taxon>
        <taxon>Mucoromycotina</taxon>
        <taxon>Mucoromycetes</taxon>
        <taxon>Mucorales</taxon>
        <taxon>Phycomycetaceae</taxon>
        <taxon>Phycomyces</taxon>
    </lineage>
</organism>
<proteinExistence type="predicted"/>
<reference evidence="2" key="1">
    <citation type="submission" date="2015-06" db="EMBL/GenBank/DDBJ databases">
        <title>Expansion of signal transduction pathways in fungi by whole-genome duplication.</title>
        <authorList>
            <consortium name="DOE Joint Genome Institute"/>
            <person name="Corrochano L.M."/>
            <person name="Kuo A."/>
            <person name="Marcet-Houben M."/>
            <person name="Polaino S."/>
            <person name="Salamov A."/>
            <person name="Villalobos J.M."/>
            <person name="Alvarez M.I."/>
            <person name="Avalos J."/>
            <person name="Benito E.P."/>
            <person name="Benoit I."/>
            <person name="Burger G."/>
            <person name="Camino L.P."/>
            <person name="Canovas D."/>
            <person name="Cerda-Olmedo E."/>
            <person name="Cheng J.-F."/>
            <person name="Dominguez A."/>
            <person name="Elias M."/>
            <person name="Eslava A.P."/>
            <person name="Glaser F."/>
            <person name="Grimwood J."/>
            <person name="Gutierrez G."/>
            <person name="Heitman J."/>
            <person name="Henrissat B."/>
            <person name="Iturriaga E.A."/>
            <person name="Lang B.F."/>
            <person name="Lavin J.L."/>
            <person name="Lee S."/>
            <person name="Li W."/>
            <person name="Lindquist E."/>
            <person name="Lopez-Garcia S."/>
            <person name="Luque E.M."/>
            <person name="Marcos A.T."/>
            <person name="Martin J."/>
            <person name="McCluskey K."/>
            <person name="Medina H.R."/>
            <person name="Miralles-Duran A."/>
            <person name="Miyazaki A."/>
            <person name="Munoz-Torres E."/>
            <person name="Oguiza J.A."/>
            <person name="Ohm R."/>
            <person name="Olmedo M."/>
            <person name="Orejas M."/>
            <person name="Ortiz-Castellanos L."/>
            <person name="Pisabarro A.G."/>
            <person name="Rodriguez-Romero J."/>
            <person name="Ruiz-Herrera J."/>
            <person name="Ruiz-Vazquez R."/>
            <person name="Sanz C."/>
            <person name="Schackwitz W."/>
            <person name="Schmutz J."/>
            <person name="Shahriari M."/>
            <person name="Shelest E."/>
            <person name="Silva-Franco F."/>
            <person name="Soanes D."/>
            <person name="Syed K."/>
            <person name="Tagua V.G."/>
            <person name="Talbot N.J."/>
            <person name="Thon M."/>
            <person name="De vries R.P."/>
            <person name="Wiebenga A."/>
            <person name="Yadav J.S."/>
            <person name="Braun E.L."/>
            <person name="Baker S."/>
            <person name="Garre V."/>
            <person name="Horwitz B."/>
            <person name="Torres-Martinez S."/>
            <person name="Idnurm A."/>
            <person name="Herrera-Estrella A."/>
            <person name="Gabaldon T."/>
            <person name="Grigoriev I.V."/>
        </authorList>
    </citation>
    <scope>NUCLEOTIDE SEQUENCE [LARGE SCALE GENOMIC DNA]</scope>
    <source>
        <strain evidence="2">NRRL 1555(-)</strain>
    </source>
</reference>
<dbReference type="EMBL" id="KV441000">
    <property type="protein sequence ID" value="OAD66886.1"/>
    <property type="molecule type" value="Genomic_DNA"/>
</dbReference>
<protein>
    <submittedName>
        <fullName evidence="1">Uncharacterized protein</fullName>
    </submittedName>
</protein>
<dbReference type="InParanoid" id="A0A167JXP8"/>
<dbReference type="GeneID" id="28998273"/>
<keyword evidence="2" id="KW-1185">Reference proteome</keyword>
<sequence length="108" mass="12234">MKTELSVDGSYFVDLVWLLYMSIFRENSIRKLLRVLSRKERHRVRGISNINCMKSASHAGNTMTRVYVWSILGVFKRRCVSDSISVKGRVLVLIKAGVGSGSTLVAQW</sequence>
<name>A0A167JXP8_PHYB8</name>
<dbReference type="Proteomes" id="UP000077315">
    <property type="component" value="Unassembled WGS sequence"/>
</dbReference>
<evidence type="ECO:0000313" key="2">
    <source>
        <dbReference type="Proteomes" id="UP000077315"/>
    </source>
</evidence>